<evidence type="ECO:0000313" key="3">
    <source>
        <dbReference type="Proteomes" id="UP000433883"/>
    </source>
</evidence>
<dbReference type="Proteomes" id="UP000433883">
    <property type="component" value="Unassembled WGS sequence"/>
</dbReference>
<evidence type="ECO:0000313" key="2">
    <source>
        <dbReference type="EMBL" id="KAE9965477.1"/>
    </source>
</evidence>
<proteinExistence type="predicted"/>
<dbReference type="AlphaFoldDB" id="A0A8H3U862"/>
<dbReference type="EMBL" id="WNWQ01000606">
    <property type="protein sequence ID" value="KAE9965477.1"/>
    <property type="molecule type" value="Genomic_DNA"/>
</dbReference>
<reference evidence="2 3" key="1">
    <citation type="submission" date="2019-11" db="EMBL/GenBank/DDBJ databases">
        <title>Venturia inaequalis Genome Resource.</title>
        <authorList>
            <person name="Lichtner F.J."/>
        </authorList>
    </citation>
    <scope>NUCLEOTIDE SEQUENCE [LARGE SCALE GENOMIC DNA]</scope>
    <source>
        <strain evidence="2">Bline_iso_100314</strain>
    </source>
</reference>
<accession>A0A8H3U862</accession>
<name>A0A8H3U862_VENIN</name>
<feature type="region of interest" description="Disordered" evidence="1">
    <location>
        <begin position="12"/>
        <end position="36"/>
    </location>
</feature>
<sequence>MNIIDRERFCSSTTQAEKKRAGRRPRPTPINTAGIGTVNATGRIKTSKDRTPDSADAAFSPRLSAQATPQAIVTAIRWQSPSILRSKELAFSFSPTSPSYLDSAFPCPESPMETTCLPSGRVLKSPFSYAESPYPVSPPPSASRLCPNTYRDIPRIDTNVQSEDRFTSTERMMLSPASLQRARREYPQSADSPVNFSPTTPVTVEVGYPIILDPVTPTIYTRGLAMLDRTSTLPSSNAGPVRTRARRDSLKRGRDPYRSDLRGQGGVSQRNSWEPRLRSSDEQFLAMDYGYGSMEGAGNTAYESSRRPPQVDRDGYGQGSWTQQQRSYTSYVTPSEGTEDALRRQISRC</sequence>
<feature type="compositionally biased region" description="Basic and acidic residues" evidence="1">
    <location>
        <begin position="304"/>
        <end position="315"/>
    </location>
</feature>
<dbReference type="OrthoDB" id="10475077at2759"/>
<feature type="compositionally biased region" description="Basic and acidic residues" evidence="1">
    <location>
        <begin position="246"/>
        <end position="261"/>
    </location>
</feature>
<feature type="region of interest" description="Disordered" evidence="1">
    <location>
        <begin position="230"/>
        <end position="279"/>
    </location>
</feature>
<gene>
    <name evidence="2" type="ORF">BLS_007623</name>
</gene>
<comment type="caution">
    <text evidence="2">The sequence shown here is derived from an EMBL/GenBank/DDBJ whole genome shotgun (WGS) entry which is preliminary data.</text>
</comment>
<evidence type="ECO:0000256" key="1">
    <source>
        <dbReference type="SAM" id="MobiDB-lite"/>
    </source>
</evidence>
<protein>
    <submittedName>
        <fullName evidence="2">Uncharacterized protein</fullName>
    </submittedName>
</protein>
<feature type="region of interest" description="Disordered" evidence="1">
    <location>
        <begin position="297"/>
        <end position="349"/>
    </location>
</feature>
<organism evidence="2 3">
    <name type="scientific">Venturia inaequalis</name>
    <name type="common">Apple scab fungus</name>
    <dbReference type="NCBI Taxonomy" id="5025"/>
    <lineage>
        <taxon>Eukaryota</taxon>
        <taxon>Fungi</taxon>
        <taxon>Dikarya</taxon>
        <taxon>Ascomycota</taxon>
        <taxon>Pezizomycotina</taxon>
        <taxon>Dothideomycetes</taxon>
        <taxon>Pleosporomycetidae</taxon>
        <taxon>Venturiales</taxon>
        <taxon>Venturiaceae</taxon>
        <taxon>Venturia</taxon>
    </lineage>
</organism>
<feature type="compositionally biased region" description="Polar residues" evidence="1">
    <location>
        <begin position="319"/>
        <end position="336"/>
    </location>
</feature>